<name>A0A2P5D6N3_PARAD</name>
<evidence type="ECO:0000313" key="1">
    <source>
        <dbReference type="EMBL" id="PON68906.1"/>
    </source>
</evidence>
<comment type="caution">
    <text evidence="1">The sequence shown here is derived from an EMBL/GenBank/DDBJ whole genome shotgun (WGS) entry which is preliminary data.</text>
</comment>
<accession>A0A2P5D6N3</accession>
<dbReference type="OrthoDB" id="66881at2759"/>
<dbReference type="STRING" id="3476.A0A2P5D6N3"/>
<reference evidence="2" key="1">
    <citation type="submission" date="2016-06" db="EMBL/GenBank/DDBJ databases">
        <title>Parallel loss of symbiosis genes in relatives of nitrogen-fixing non-legume Parasponia.</title>
        <authorList>
            <person name="Van Velzen R."/>
            <person name="Holmer R."/>
            <person name="Bu F."/>
            <person name="Rutten L."/>
            <person name="Van Zeijl A."/>
            <person name="Liu W."/>
            <person name="Santuari L."/>
            <person name="Cao Q."/>
            <person name="Sharma T."/>
            <person name="Shen D."/>
            <person name="Roswanjaya Y."/>
            <person name="Wardhani T."/>
            <person name="Kalhor M.S."/>
            <person name="Jansen J."/>
            <person name="Van den Hoogen J."/>
            <person name="Gungor B."/>
            <person name="Hartog M."/>
            <person name="Hontelez J."/>
            <person name="Verver J."/>
            <person name="Yang W.-C."/>
            <person name="Schijlen E."/>
            <person name="Repin R."/>
            <person name="Schilthuizen M."/>
            <person name="Schranz E."/>
            <person name="Heidstra R."/>
            <person name="Miyata K."/>
            <person name="Fedorova E."/>
            <person name="Kohlen W."/>
            <person name="Bisseling T."/>
            <person name="Smit S."/>
            <person name="Geurts R."/>
        </authorList>
    </citation>
    <scope>NUCLEOTIDE SEQUENCE [LARGE SCALE GENOMIC DNA]</scope>
    <source>
        <strain evidence="2">cv. WU1-14</strain>
    </source>
</reference>
<gene>
    <name evidence="1" type="ORF">PanWU01x14_092230</name>
</gene>
<dbReference type="Gene3D" id="3.50.50.60">
    <property type="entry name" value="FAD/NAD(P)-binding domain"/>
    <property type="match status" value="1"/>
</dbReference>
<keyword evidence="2" id="KW-1185">Reference proteome</keyword>
<dbReference type="Proteomes" id="UP000237105">
    <property type="component" value="Unassembled WGS sequence"/>
</dbReference>
<protein>
    <submittedName>
        <fullName evidence="1">FAD/NAD(P)-binding domain containing protein</fullName>
    </submittedName>
</protein>
<dbReference type="AlphaFoldDB" id="A0A2P5D6N3"/>
<dbReference type="EMBL" id="JXTB01000059">
    <property type="protein sequence ID" value="PON68906.1"/>
    <property type="molecule type" value="Genomic_DNA"/>
</dbReference>
<organism evidence="1 2">
    <name type="scientific">Parasponia andersonii</name>
    <name type="common">Sponia andersonii</name>
    <dbReference type="NCBI Taxonomy" id="3476"/>
    <lineage>
        <taxon>Eukaryota</taxon>
        <taxon>Viridiplantae</taxon>
        <taxon>Streptophyta</taxon>
        <taxon>Embryophyta</taxon>
        <taxon>Tracheophyta</taxon>
        <taxon>Spermatophyta</taxon>
        <taxon>Magnoliopsida</taxon>
        <taxon>eudicotyledons</taxon>
        <taxon>Gunneridae</taxon>
        <taxon>Pentapetalae</taxon>
        <taxon>rosids</taxon>
        <taxon>fabids</taxon>
        <taxon>Rosales</taxon>
        <taxon>Cannabaceae</taxon>
        <taxon>Parasponia</taxon>
    </lineage>
</organism>
<evidence type="ECO:0000313" key="2">
    <source>
        <dbReference type="Proteomes" id="UP000237105"/>
    </source>
</evidence>
<sequence>MIRFNTQFEYVGMVGFGQNSVVGIDHLIKWVVRSEEYWKRSDINNIKNNKAVEEVFDAVVVATDHYSSPRLPSM</sequence>
<dbReference type="InterPro" id="IPR036188">
    <property type="entry name" value="FAD/NAD-bd_sf"/>
</dbReference>
<proteinExistence type="predicted"/>